<sequence>MDQAIYDHRYFKKMRAGENLSKADNDRFFEGFVKLAAIQTPDTSILDVGCGRGDLLAYFAKSGANNVFGCDFSPAAVELTRERLAPFLGESTAQKNILLGSATDRNLFAGGTFDRIFLTDVVEHLPQRDLELALANIRHWLKPDGTAIIHTFPTAGIHQLFRRYLKLRGDHSALGKLDAIHCNVQTVRHFKENIENAELTSTKLWLQNDFVLSSSVFQGMHAGIRKRVLAFFFERILSQPLIRSLVRICGMSESVYPSIYCICTRNSLTLGGGVKNA</sequence>
<proteinExistence type="predicted"/>
<evidence type="ECO:0000313" key="4">
    <source>
        <dbReference type="Proteomes" id="UP000176863"/>
    </source>
</evidence>
<dbReference type="STRING" id="1798480.A2851_00435"/>
<dbReference type="Gene3D" id="3.40.50.150">
    <property type="entry name" value="Vaccinia Virus protein VP39"/>
    <property type="match status" value="1"/>
</dbReference>
<reference evidence="3 4" key="1">
    <citation type="journal article" date="2016" name="Nat. Commun.">
        <title>Thousands of microbial genomes shed light on interconnected biogeochemical processes in an aquifer system.</title>
        <authorList>
            <person name="Anantharaman K."/>
            <person name="Brown C.T."/>
            <person name="Hug L.A."/>
            <person name="Sharon I."/>
            <person name="Castelle C.J."/>
            <person name="Probst A.J."/>
            <person name="Thomas B.C."/>
            <person name="Singh A."/>
            <person name="Wilkins M.J."/>
            <person name="Karaoz U."/>
            <person name="Brodie E.L."/>
            <person name="Williams K.H."/>
            <person name="Hubbard S.S."/>
            <person name="Banfield J.F."/>
        </authorList>
    </citation>
    <scope>NUCLEOTIDE SEQUENCE [LARGE SCALE GENOMIC DNA]</scope>
</reference>
<name>A0A1F6CVD5_9BACT</name>
<dbReference type="PANTHER" id="PTHR43861">
    <property type="entry name" value="TRANS-ACONITATE 2-METHYLTRANSFERASE-RELATED"/>
    <property type="match status" value="1"/>
</dbReference>
<dbReference type="EMBL" id="MFKT01000017">
    <property type="protein sequence ID" value="OGG53129.1"/>
    <property type="molecule type" value="Genomic_DNA"/>
</dbReference>
<dbReference type="InterPro" id="IPR029063">
    <property type="entry name" value="SAM-dependent_MTases_sf"/>
</dbReference>
<dbReference type="CDD" id="cd02440">
    <property type="entry name" value="AdoMet_MTases"/>
    <property type="match status" value="1"/>
</dbReference>
<dbReference type="AlphaFoldDB" id="A0A1F6CVD5"/>
<evidence type="ECO:0000256" key="1">
    <source>
        <dbReference type="ARBA" id="ARBA00022679"/>
    </source>
</evidence>
<protein>
    <recommendedName>
        <fullName evidence="2">Methyltransferase domain-containing protein</fullName>
    </recommendedName>
</protein>
<dbReference type="InterPro" id="IPR041698">
    <property type="entry name" value="Methyltransf_25"/>
</dbReference>
<evidence type="ECO:0000259" key="2">
    <source>
        <dbReference type="Pfam" id="PF13649"/>
    </source>
</evidence>
<dbReference type="GO" id="GO:0016740">
    <property type="term" value="F:transferase activity"/>
    <property type="evidence" value="ECO:0007669"/>
    <property type="project" value="UniProtKB-KW"/>
</dbReference>
<dbReference type="Pfam" id="PF13649">
    <property type="entry name" value="Methyltransf_25"/>
    <property type="match status" value="1"/>
</dbReference>
<feature type="domain" description="Methyltransferase" evidence="2">
    <location>
        <begin position="45"/>
        <end position="145"/>
    </location>
</feature>
<accession>A0A1F6CVD5</accession>
<gene>
    <name evidence="3" type="ORF">A2851_00435</name>
</gene>
<dbReference type="Proteomes" id="UP000176863">
    <property type="component" value="Unassembled WGS sequence"/>
</dbReference>
<comment type="caution">
    <text evidence="3">The sequence shown here is derived from an EMBL/GenBank/DDBJ whole genome shotgun (WGS) entry which is preliminary data.</text>
</comment>
<keyword evidence="1" id="KW-0808">Transferase</keyword>
<organism evidence="3 4">
    <name type="scientific">Candidatus Kaiserbacteria bacterium RIFCSPHIGHO2_01_FULL_53_29</name>
    <dbReference type="NCBI Taxonomy" id="1798480"/>
    <lineage>
        <taxon>Bacteria</taxon>
        <taxon>Candidatus Kaiseribacteriota</taxon>
    </lineage>
</organism>
<dbReference type="SUPFAM" id="SSF53335">
    <property type="entry name" value="S-adenosyl-L-methionine-dependent methyltransferases"/>
    <property type="match status" value="1"/>
</dbReference>
<evidence type="ECO:0000313" key="3">
    <source>
        <dbReference type="EMBL" id="OGG53129.1"/>
    </source>
</evidence>